<gene>
    <name evidence="2" type="ORF">SAMN05444167_0961</name>
</gene>
<dbReference type="InterPro" id="IPR018145">
    <property type="entry name" value="CagE_TrbE_VirB_cntrl_dom"/>
</dbReference>
<organism evidence="2 3">
    <name type="scientific">Terriglobus roseus</name>
    <dbReference type="NCBI Taxonomy" id="392734"/>
    <lineage>
        <taxon>Bacteria</taxon>
        <taxon>Pseudomonadati</taxon>
        <taxon>Acidobacteriota</taxon>
        <taxon>Terriglobia</taxon>
        <taxon>Terriglobales</taxon>
        <taxon>Acidobacteriaceae</taxon>
        <taxon>Terriglobus</taxon>
    </lineage>
</organism>
<proteinExistence type="predicted"/>
<dbReference type="AlphaFoldDB" id="A0A1G7H8H3"/>
<protein>
    <submittedName>
        <fullName evidence="2">Type IV secretion system protein VirB4</fullName>
    </submittedName>
</protein>
<keyword evidence="3" id="KW-1185">Reference proteome</keyword>
<name>A0A1G7H8H3_9BACT</name>
<sequence>MTRANTEQIRSVPWFAKAGAACSIVPIARFVNDHIFALKSGGYGCLFSLSGLDEEGLTDQELDSHLRMIEGALRGLPDGACLYQYTRVRSGFALPRQKTYGNPVTQAFVDDRLHFLETSASFRRIDLHWCLTLEPPTAGSFKHKPPEHAGVTSRMLVELEKSASLLVGNLTSLIGLCGLDKQQAFQFFSYLFNLEDWAEPSQLTSGLGVDRNIVQSAVSWENDHLRVGKRFVQMYSLKTTPEASRPCLFSSLLGLDCDSILCSTWRPKSSATARHEIDQQEKFISFFKVGVLSRVMAGRDTASLDTGAGAKAATETCHKHSLREYSA</sequence>
<evidence type="ECO:0000313" key="3">
    <source>
        <dbReference type="Proteomes" id="UP000182427"/>
    </source>
</evidence>
<dbReference type="Proteomes" id="UP000182427">
    <property type="component" value="Chromosome I"/>
</dbReference>
<dbReference type="RefSeq" id="WP_156785015.1">
    <property type="nucleotide sequence ID" value="NZ_LT629690.1"/>
</dbReference>
<evidence type="ECO:0000313" key="2">
    <source>
        <dbReference type="EMBL" id="SDE96708.1"/>
    </source>
</evidence>
<reference evidence="2 3" key="1">
    <citation type="submission" date="2016-10" db="EMBL/GenBank/DDBJ databases">
        <authorList>
            <person name="de Groot N.N."/>
        </authorList>
    </citation>
    <scope>NUCLEOTIDE SEQUENCE [LARGE SCALE GENOMIC DNA]</scope>
    <source>
        <strain evidence="2 3">GAS232</strain>
    </source>
</reference>
<dbReference type="Pfam" id="PF03135">
    <property type="entry name" value="CagE_TrbE_VirB"/>
    <property type="match status" value="1"/>
</dbReference>
<accession>A0A1G7H8H3</accession>
<evidence type="ECO:0000259" key="1">
    <source>
        <dbReference type="Pfam" id="PF03135"/>
    </source>
</evidence>
<feature type="domain" description="CagE TrbE VirB component of type IV transporter system central" evidence="1">
    <location>
        <begin position="181"/>
        <end position="286"/>
    </location>
</feature>
<dbReference type="GO" id="GO:0005524">
    <property type="term" value="F:ATP binding"/>
    <property type="evidence" value="ECO:0007669"/>
    <property type="project" value="InterPro"/>
</dbReference>
<dbReference type="OrthoDB" id="98713at2"/>
<dbReference type="EMBL" id="LT629690">
    <property type="protein sequence ID" value="SDE96708.1"/>
    <property type="molecule type" value="Genomic_DNA"/>
</dbReference>